<dbReference type="InterPro" id="IPR011701">
    <property type="entry name" value="MFS"/>
</dbReference>
<feature type="transmembrane region" description="Helical" evidence="6">
    <location>
        <begin position="103"/>
        <end position="128"/>
    </location>
</feature>
<dbReference type="SUPFAM" id="SSF103473">
    <property type="entry name" value="MFS general substrate transporter"/>
    <property type="match status" value="1"/>
</dbReference>
<dbReference type="Gene3D" id="1.20.1250.20">
    <property type="entry name" value="MFS general substrate transporter like domains"/>
    <property type="match status" value="1"/>
</dbReference>
<feature type="region of interest" description="Disordered" evidence="5">
    <location>
        <begin position="1"/>
        <end position="25"/>
    </location>
</feature>
<keyword evidence="8" id="KW-1185">Reference proteome</keyword>
<evidence type="ECO:0000256" key="2">
    <source>
        <dbReference type="ARBA" id="ARBA00022692"/>
    </source>
</evidence>
<feature type="transmembrane region" description="Helical" evidence="6">
    <location>
        <begin position="467"/>
        <end position="488"/>
    </location>
</feature>
<gene>
    <name evidence="7" type="ORF">JTE90_020834</name>
</gene>
<feature type="transmembrane region" description="Helical" evidence="6">
    <location>
        <begin position="411"/>
        <end position="428"/>
    </location>
</feature>
<sequence length="563" mass="62978">MFAKRPAKAGLEGSESPLDTETKKFTESSLLCPITKDTPPRGPKVAPSRESTANYGNFQGSCIFGHVRKGIRIQITNVTSDPEGTSIMATTPPSRCWNIPRRYILAIMCNLAFFLRGWTITNLVMIFYHLLILEENDRETHFPTLGNFTQKDNANMQKTFDSAFIIGQIPAAIIIILVSPYQIMQYSMILSAFLQLITPWTIQISTALFFTTIFIQGLCACPLDCASIGLWKEWAPSTERTGLLMVAFSGQYIYYQISIPLCLFLSETVGPVSLHYFAGIAGVIWCILWNNLMSGSPSSDPLISKTELKYITDNVPLENKENISLSTIPLKSILKSLPVLALCFVFLSSAVSSRSMVYFVVIQAQLMLSGYNGEWMVWVLVLNCILTVPAAGYLVDFLINRKIAETTTMRKIMCSGGLSLHAIFTMLFMVPDTFSALICLKISLLIFPFTLAGALPNVLDLSPRFSCVIMGAAMTVFSISRMLYDLFLEHLIIDWSVREWIVNFIPVEMLAIWAAILFAVFGSGKEQVWSCQSPSSEDRTEERDSQHYPQTNLEDEVLISERL</sequence>
<dbReference type="AlphaFoldDB" id="A0AAV6U0Q4"/>
<evidence type="ECO:0000313" key="8">
    <source>
        <dbReference type="Proteomes" id="UP000827092"/>
    </source>
</evidence>
<dbReference type="InterPro" id="IPR036259">
    <property type="entry name" value="MFS_trans_sf"/>
</dbReference>
<feature type="transmembrane region" description="Helical" evidence="6">
    <location>
        <begin position="500"/>
        <end position="521"/>
    </location>
</feature>
<comment type="caution">
    <text evidence="7">The sequence shown here is derived from an EMBL/GenBank/DDBJ whole genome shotgun (WGS) entry which is preliminary data.</text>
</comment>
<dbReference type="PANTHER" id="PTHR11662">
    <property type="entry name" value="SOLUTE CARRIER FAMILY 17"/>
    <property type="match status" value="1"/>
</dbReference>
<keyword evidence="2 6" id="KW-0812">Transmembrane</keyword>
<feature type="transmembrane region" description="Helical" evidence="6">
    <location>
        <begin position="162"/>
        <end position="179"/>
    </location>
</feature>
<reference evidence="7 8" key="1">
    <citation type="journal article" date="2022" name="Nat. Ecol. Evol.">
        <title>A masculinizing supergene underlies an exaggerated male reproductive morph in a spider.</title>
        <authorList>
            <person name="Hendrickx F."/>
            <person name="De Corte Z."/>
            <person name="Sonet G."/>
            <person name="Van Belleghem S.M."/>
            <person name="Kostlbacher S."/>
            <person name="Vangestel C."/>
        </authorList>
    </citation>
    <scope>NUCLEOTIDE SEQUENCE [LARGE SCALE GENOMIC DNA]</scope>
    <source>
        <strain evidence="7">W744_W776</strain>
    </source>
</reference>
<protein>
    <submittedName>
        <fullName evidence="7">Uncharacterized protein</fullName>
    </submittedName>
</protein>
<evidence type="ECO:0000313" key="7">
    <source>
        <dbReference type="EMBL" id="KAG8177196.1"/>
    </source>
</evidence>
<evidence type="ECO:0000256" key="5">
    <source>
        <dbReference type="SAM" id="MobiDB-lite"/>
    </source>
</evidence>
<dbReference type="EMBL" id="JAFNEN010000805">
    <property type="protein sequence ID" value="KAG8177196.1"/>
    <property type="molecule type" value="Genomic_DNA"/>
</dbReference>
<proteinExistence type="predicted"/>
<keyword evidence="3 6" id="KW-1133">Transmembrane helix</keyword>
<dbReference type="PANTHER" id="PTHR11662:SF456">
    <property type="entry name" value="VESICULAR GLUTAMATE TRANSPORTER, ISOFORM A"/>
    <property type="match status" value="1"/>
</dbReference>
<evidence type="ECO:0000256" key="6">
    <source>
        <dbReference type="SAM" id="Phobius"/>
    </source>
</evidence>
<accession>A0AAV6U0Q4</accession>
<keyword evidence="4 6" id="KW-0472">Membrane</keyword>
<feature type="transmembrane region" description="Helical" evidence="6">
    <location>
        <begin position="434"/>
        <end position="455"/>
    </location>
</feature>
<evidence type="ECO:0000256" key="3">
    <source>
        <dbReference type="ARBA" id="ARBA00022989"/>
    </source>
</evidence>
<name>A0AAV6U0Q4_9ARAC</name>
<evidence type="ECO:0000256" key="1">
    <source>
        <dbReference type="ARBA" id="ARBA00004141"/>
    </source>
</evidence>
<comment type="subcellular location">
    <subcellularLocation>
        <location evidence="1">Membrane</location>
        <topology evidence="1">Multi-pass membrane protein</topology>
    </subcellularLocation>
</comment>
<organism evidence="7 8">
    <name type="scientific">Oedothorax gibbosus</name>
    <dbReference type="NCBI Taxonomy" id="931172"/>
    <lineage>
        <taxon>Eukaryota</taxon>
        <taxon>Metazoa</taxon>
        <taxon>Ecdysozoa</taxon>
        <taxon>Arthropoda</taxon>
        <taxon>Chelicerata</taxon>
        <taxon>Arachnida</taxon>
        <taxon>Araneae</taxon>
        <taxon>Araneomorphae</taxon>
        <taxon>Entelegynae</taxon>
        <taxon>Araneoidea</taxon>
        <taxon>Linyphiidae</taxon>
        <taxon>Erigoninae</taxon>
        <taxon>Oedothorax</taxon>
    </lineage>
</organism>
<feature type="transmembrane region" description="Helical" evidence="6">
    <location>
        <begin position="272"/>
        <end position="292"/>
    </location>
</feature>
<evidence type="ECO:0000256" key="4">
    <source>
        <dbReference type="ARBA" id="ARBA00023136"/>
    </source>
</evidence>
<dbReference type="InterPro" id="IPR050382">
    <property type="entry name" value="MFS_Na/Anion_cotransporter"/>
</dbReference>
<dbReference type="Pfam" id="PF07690">
    <property type="entry name" value="MFS_1"/>
    <property type="match status" value="1"/>
</dbReference>
<feature type="transmembrane region" description="Helical" evidence="6">
    <location>
        <begin position="339"/>
        <end position="363"/>
    </location>
</feature>
<feature type="transmembrane region" description="Helical" evidence="6">
    <location>
        <begin position="375"/>
        <end position="399"/>
    </location>
</feature>
<dbReference type="GO" id="GO:0016020">
    <property type="term" value="C:membrane"/>
    <property type="evidence" value="ECO:0007669"/>
    <property type="project" value="UniProtKB-SubCell"/>
</dbReference>
<dbReference type="GO" id="GO:0022857">
    <property type="term" value="F:transmembrane transporter activity"/>
    <property type="evidence" value="ECO:0007669"/>
    <property type="project" value="InterPro"/>
</dbReference>
<dbReference type="Proteomes" id="UP000827092">
    <property type="component" value="Unassembled WGS sequence"/>
</dbReference>